<dbReference type="InterPro" id="IPR000999">
    <property type="entry name" value="RNase_III_dom"/>
</dbReference>
<dbReference type="Pfam" id="PF00035">
    <property type="entry name" value="dsrm"/>
    <property type="match status" value="1"/>
</dbReference>
<keyword evidence="6 15" id="KW-0698">rRNA processing</keyword>
<name>A0A8J6NU57_9BACT</name>
<comment type="subcellular location">
    <subcellularLocation>
        <location evidence="2 15">Cytoplasm</location>
    </subcellularLocation>
</comment>
<comment type="similarity">
    <text evidence="3">Belongs to the ribonuclease III family.</text>
</comment>
<reference evidence="18 19" key="1">
    <citation type="submission" date="2020-08" db="EMBL/GenBank/DDBJ databases">
        <title>Bridging the membrane lipid divide: bacteria of the FCB group superphylum have the potential to synthesize archaeal ether lipids.</title>
        <authorList>
            <person name="Villanueva L."/>
            <person name="Von Meijenfeldt F.A.B."/>
            <person name="Westbye A.B."/>
            <person name="Yadav S."/>
            <person name="Hopmans E.C."/>
            <person name="Dutilh B.E."/>
            <person name="Sinninghe Damste J.S."/>
        </authorList>
    </citation>
    <scope>NUCLEOTIDE SEQUENCE [LARGE SCALE GENOMIC DNA]</scope>
    <source>
        <strain evidence="18">NIOZ-UU17</strain>
    </source>
</reference>
<gene>
    <name evidence="15 18" type="primary">rnc</name>
    <name evidence="18" type="ORF">H8D96_15370</name>
</gene>
<dbReference type="GO" id="GO:0006397">
    <property type="term" value="P:mRNA processing"/>
    <property type="evidence" value="ECO:0007669"/>
    <property type="project" value="UniProtKB-UniRule"/>
</dbReference>
<feature type="domain" description="DRBM" evidence="16">
    <location>
        <begin position="162"/>
        <end position="230"/>
    </location>
</feature>
<feature type="active site" evidence="15">
    <location>
        <position position="124"/>
    </location>
</feature>
<dbReference type="SUPFAM" id="SSF69065">
    <property type="entry name" value="RNase III domain-like"/>
    <property type="match status" value="1"/>
</dbReference>
<evidence type="ECO:0000256" key="6">
    <source>
        <dbReference type="ARBA" id="ARBA00022552"/>
    </source>
</evidence>
<accession>A0A8J6NU57</accession>
<evidence type="ECO:0000256" key="14">
    <source>
        <dbReference type="ARBA" id="ARBA00022884"/>
    </source>
</evidence>
<feature type="domain" description="RNase III" evidence="17">
    <location>
        <begin position="6"/>
        <end position="135"/>
    </location>
</feature>
<dbReference type="PROSITE" id="PS00517">
    <property type="entry name" value="RNASE_3_1"/>
    <property type="match status" value="1"/>
</dbReference>
<comment type="subunit">
    <text evidence="4 15">Homodimer.</text>
</comment>
<dbReference type="SUPFAM" id="SSF54768">
    <property type="entry name" value="dsRNA-binding domain-like"/>
    <property type="match status" value="1"/>
</dbReference>
<evidence type="ECO:0000256" key="10">
    <source>
        <dbReference type="ARBA" id="ARBA00022723"/>
    </source>
</evidence>
<dbReference type="Gene3D" id="3.30.160.20">
    <property type="match status" value="1"/>
</dbReference>
<dbReference type="GO" id="GO:0004525">
    <property type="term" value="F:ribonuclease III activity"/>
    <property type="evidence" value="ECO:0007669"/>
    <property type="project" value="UniProtKB-UniRule"/>
</dbReference>
<evidence type="ECO:0000256" key="5">
    <source>
        <dbReference type="ARBA" id="ARBA00022490"/>
    </source>
</evidence>
<comment type="function">
    <text evidence="15">Digests double-stranded RNA. Involved in the processing of primary rRNA transcript to yield the immediate precursors to the large and small rRNAs (23S and 16S). Processes some mRNAs, and tRNAs when they are encoded in the rRNA operon. Processes pre-crRNA and tracrRNA of type II CRISPR loci if present in the organism.</text>
</comment>
<keyword evidence="14 15" id="KW-0694">RNA-binding</keyword>
<evidence type="ECO:0000256" key="1">
    <source>
        <dbReference type="ARBA" id="ARBA00000109"/>
    </source>
</evidence>
<feature type="binding site" evidence="15">
    <location>
        <position position="48"/>
    </location>
    <ligand>
        <name>Mg(2+)</name>
        <dbReference type="ChEBI" id="CHEBI:18420"/>
    </ligand>
</feature>
<dbReference type="PANTHER" id="PTHR11207:SF0">
    <property type="entry name" value="RIBONUCLEASE 3"/>
    <property type="match status" value="1"/>
</dbReference>
<evidence type="ECO:0000256" key="3">
    <source>
        <dbReference type="ARBA" id="ARBA00010183"/>
    </source>
</evidence>
<evidence type="ECO:0000259" key="16">
    <source>
        <dbReference type="PROSITE" id="PS50137"/>
    </source>
</evidence>
<evidence type="ECO:0000256" key="15">
    <source>
        <dbReference type="HAMAP-Rule" id="MF_00104"/>
    </source>
</evidence>
<dbReference type="GO" id="GO:0046872">
    <property type="term" value="F:metal ion binding"/>
    <property type="evidence" value="ECO:0007669"/>
    <property type="project" value="UniProtKB-KW"/>
</dbReference>
<dbReference type="Pfam" id="PF14622">
    <property type="entry name" value="Ribonucleas_3_3"/>
    <property type="match status" value="1"/>
</dbReference>
<dbReference type="Gene3D" id="1.10.1520.10">
    <property type="entry name" value="Ribonuclease III domain"/>
    <property type="match status" value="1"/>
</dbReference>
<keyword evidence="15" id="KW-0699">rRNA-binding</keyword>
<evidence type="ECO:0000256" key="11">
    <source>
        <dbReference type="ARBA" id="ARBA00022759"/>
    </source>
</evidence>
<dbReference type="PROSITE" id="PS50137">
    <property type="entry name" value="DS_RBD"/>
    <property type="match status" value="1"/>
</dbReference>
<dbReference type="FunFam" id="3.30.160.20:FF:000003">
    <property type="entry name" value="Ribonuclease 3"/>
    <property type="match status" value="1"/>
</dbReference>
<feature type="binding site" evidence="15">
    <location>
        <position position="124"/>
    </location>
    <ligand>
        <name>Mg(2+)</name>
        <dbReference type="ChEBI" id="CHEBI:18420"/>
    </ligand>
</feature>
<evidence type="ECO:0000313" key="18">
    <source>
        <dbReference type="EMBL" id="MBC8433289.1"/>
    </source>
</evidence>
<dbReference type="CDD" id="cd10845">
    <property type="entry name" value="DSRM_RNAse_III_family"/>
    <property type="match status" value="1"/>
</dbReference>
<evidence type="ECO:0000256" key="2">
    <source>
        <dbReference type="ARBA" id="ARBA00004496"/>
    </source>
</evidence>
<comment type="catalytic activity">
    <reaction evidence="1 15">
        <text>Endonucleolytic cleavage to 5'-phosphomonoester.</text>
        <dbReference type="EC" id="3.1.26.3"/>
    </reaction>
</comment>
<dbReference type="PANTHER" id="PTHR11207">
    <property type="entry name" value="RIBONUCLEASE III"/>
    <property type="match status" value="1"/>
</dbReference>
<dbReference type="SMART" id="SM00535">
    <property type="entry name" value="RIBOc"/>
    <property type="match status" value="1"/>
</dbReference>
<dbReference type="SMART" id="SM00358">
    <property type="entry name" value="DSRM"/>
    <property type="match status" value="1"/>
</dbReference>
<dbReference type="GO" id="GO:0006364">
    <property type="term" value="P:rRNA processing"/>
    <property type="evidence" value="ECO:0007669"/>
    <property type="project" value="UniProtKB-UniRule"/>
</dbReference>
<keyword evidence="9 15" id="KW-0540">Nuclease</keyword>
<dbReference type="FunFam" id="1.10.1520.10:FF:000001">
    <property type="entry name" value="Ribonuclease 3"/>
    <property type="match status" value="1"/>
</dbReference>
<organism evidence="18 19">
    <name type="scientific">Candidatus Desulfatibia vada</name>
    <dbReference type="NCBI Taxonomy" id="2841696"/>
    <lineage>
        <taxon>Bacteria</taxon>
        <taxon>Pseudomonadati</taxon>
        <taxon>Thermodesulfobacteriota</taxon>
        <taxon>Desulfobacteria</taxon>
        <taxon>Desulfobacterales</taxon>
        <taxon>Desulfobacterales incertae sedis</taxon>
        <taxon>Candidatus Desulfatibia</taxon>
    </lineage>
</organism>
<dbReference type="CDD" id="cd00593">
    <property type="entry name" value="RIBOc"/>
    <property type="match status" value="1"/>
</dbReference>
<dbReference type="EMBL" id="JACNIG010000287">
    <property type="protein sequence ID" value="MBC8433289.1"/>
    <property type="molecule type" value="Genomic_DNA"/>
</dbReference>
<feature type="active site" evidence="15">
    <location>
        <position position="52"/>
    </location>
</feature>
<dbReference type="HAMAP" id="MF_00104">
    <property type="entry name" value="RNase_III"/>
    <property type="match status" value="1"/>
</dbReference>
<dbReference type="GO" id="GO:0005737">
    <property type="term" value="C:cytoplasm"/>
    <property type="evidence" value="ECO:0007669"/>
    <property type="project" value="UniProtKB-SubCell"/>
</dbReference>
<dbReference type="InterPro" id="IPR036389">
    <property type="entry name" value="RNase_III_sf"/>
</dbReference>
<dbReference type="GO" id="GO:0042802">
    <property type="term" value="F:identical protein binding"/>
    <property type="evidence" value="ECO:0007669"/>
    <property type="project" value="UniProtKB-ARBA"/>
</dbReference>
<keyword evidence="5 15" id="KW-0963">Cytoplasm</keyword>
<dbReference type="Proteomes" id="UP000605201">
    <property type="component" value="Unassembled WGS sequence"/>
</dbReference>
<dbReference type="AlphaFoldDB" id="A0A8J6NU57"/>
<evidence type="ECO:0000313" key="19">
    <source>
        <dbReference type="Proteomes" id="UP000605201"/>
    </source>
</evidence>
<keyword evidence="7 15" id="KW-0507">mRNA processing</keyword>
<evidence type="ECO:0000256" key="9">
    <source>
        <dbReference type="ARBA" id="ARBA00022722"/>
    </source>
</evidence>
<evidence type="ECO:0000256" key="13">
    <source>
        <dbReference type="ARBA" id="ARBA00022842"/>
    </source>
</evidence>
<protein>
    <recommendedName>
        <fullName evidence="15">Ribonuclease 3</fullName>
        <ecNumber evidence="15">3.1.26.3</ecNumber>
    </recommendedName>
    <alternativeName>
        <fullName evidence="15">Ribonuclease III</fullName>
        <shortName evidence="15">RNase III</shortName>
    </alternativeName>
</protein>
<sequence>MLSADRAELQRKLLYEFENTSLLEESLRHSSFVNEQADIGMRDNERLEFLGDAVLNLVVGDILMQRYPDSEEGDLSRMRATLVNETQLAAIARSLNLGSYLQLGKGEIQTNGREKNSILAGTLEAVMAAMYLDGGFEAAFNVIDRHFSPLIVAGATPMVSFDYKSQVQEFVQVTQQEMPLYTVIHESGPDHDKTFQVRLQLQQLHAEGVGKSKKLAEQDAARNALELLKAGT</sequence>
<evidence type="ECO:0000256" key="7">
    <source>
        <dbReference type="ARBA" id="ARBA00022664"/>
    </source>
</evidence>
<evidence type="ECO:0000259" key="17">
    <source>
        <dbReference type="PROSITE" id="PS50142"/>
    </source>
</evidence>
<evidence type="ECO:0000256" key="12">
    <source>
        <dbReference type="ARBA" id="ARBA00022801"/>
    </source>
</evidence>
<comment type="cofactor">
    <cofactor evidence="15">
        <name>Mg(2+)</name>
        <dbReference type="ChEBI" id="CHEBI:18420"/>
    </cofactor>
</comment>
<evidence type="ECO:0000256" key="4">
    <source>
        <dbReference type="ARBA" id="ARBA00011738"/>
    </source>
</evidence>
<dbReference type="EC" id="3.1.26.3" evidence="15"/>
<comment type="caution">
    <text evidence="18">The sequence shown here is derived from an EMBL/GenBank/DDBJ whole genome shotgun (WGS) entry which is preliminary data.</text>
</comment>
<keyword evidence="13 15" id="KW-0460">Magnesium</keyword>
<dbReference type="GO" id="GO:0008033">
    <property type="term" value="P:tRNA processing"/>
    <property type="evidence" value="ECO:0007669"/>
    <property type="project" value="UniProtKB-KW"/>
</dbReference>
<dbReference type="GO" id="GO:0003725">
    <property type="term" value="F:double-stranded RNA binding"/>
    <property type="evidence" value="ECO:0007669"/>
    <property type="project" value="TreeGrafter"/>
</dbReference>
<keyword evidence="8 15" id="KW-0819">tRNA processing</keyword>
<keyword evidence="12 15" id="KW-0378">Hydrolase</keyword>
<dbReference type="GO" id="GO:0010468">
    <property type="term" value="P:regulation of gene expression"/>
    <property type="evidence" value="ECO:0007669"/>
    <property type="project" value="TreeGrafter"/>
</dbReference>
<dbReference type="GO" id="GO:0019843">
    <property type="term" value="F:rRNA binding"/>
    <property type="evidence" value="ECO:0007669"/>
    <property type="project" value="UniProtKB-KW"/>
</dbReference>
<dbReference type="NCBIfam" id="TIGR02191">
    <property type="entry name" value="RNaseIII"/>
    <property type="match status" value="1"/>
</dbReference>
<keyword evidence="11 15" id="KW-0255">Endonuclease</keyword>
<dbReference type="InterPro" id="IPR014720">
    <property type="entry name" value="dsRBD_dom"/>
</dbReference>
<dbReference type="PROSITE" id="PS50142">
    <property type="entry name" value="RNASE_3_2"/>
    <property type="match status" value="1"/>
</dbReference>
<dbReference type="InterPro" id="IPR011907">
    <property type="entry name" value="RNase_III"/>
</dbReference>
<keyword evidence="10 15" id="KW-0479">Metal-binding</keyword>
<comment type="caution">
    <text evidence="15">Lacks conserved residue(s) required for the propagation of feature annotation.</text>
</comment>
<proteinExistence type="inferred from homology"/>
<evidence type="ECO:0000256" key="8">
    <source>
        <dbReference type="ARBA" id="ARBA00022694"/>
    </source>
</evidence>